<evidence type="ECO:0000313" key="3">
    <source>
        <dbReference type="EMBL" id="KAJ1956824.1"/>
    </source>
</evidence>
<dbReference type="EMBL" id="JANBPY010002053">
    <property type="protein sequence ID" value="KAJ1956824.1"/>
    <property type="molecule type" value="Genomic_DNA"/>
</dbReference>
<dbReference type="InterPro" id="IPR036388">
    <property type="entry name" value="WH-like_DNA-bd_sf"/>
</dbReference>
<keyword evidence="4" id="KW-1185">Reference proteome</keyword>
<evidence type="ECO:0000259" key="2">
    <source>
        <dbReference type="PROSITE" id="PS50250"/>
    </source>
</evidence>
<name>A0A9W8AKV8_9FUNG</name>
<dbReference type="InterPro" id="IPR045114">
    <property type="entry name" value="Csn12-like"/>
</dbReference>
<dbReference type="SMART" id="SM00753">
    <property type="entry name" value="PAM"/>
    <property type="match status" value="1"/>
</dbReference>
<dbReference type="PANTHER" id="PTHR12732:SF0">
    <property type="entry name" value="PCI DOMAIN-CONTAINING PROTEIN 2"/>
    <property type="match status" value="1"/>
</dbReference>
<dbReference type="GO" id="GO:0003723">
    <property type="term" value="F:RNA binding"/>
    <property type="evidence" value="ECO:0007669"/>
    <property type="project" value="InterPro"/>
</dbReference>
<dbReference type="PROSITE" id="PS50250">
    <property type="entry name" value="PCI"/>
    <property type="match status" value="1"/>
</dbReference>
<dbReference type="GO" id="GO:0000973">
    <property type="term" value="P:post-transcriptional tethering of RNA polymerase II gene DNA at nuclear periphery"/>
    <property type="evidence" value="ECO:0007669"/>
    <property type="project" value="TreeGrafter"/>
</dbReference>
<evidence type="ECO:0000256" key="1">
    <source>
        <dbReference type="ARBA" id="ARBA00025771"/>
    </source>
</evidence>
<dbReference type="Gene3D" id="1.10.10.10">
    <property type="entry name" value="Winged helix-like DNA-binding domain superfamily/Winged helix DNA-binding domain"/>
    <property type="match status" value="1"/>
</dbReference>
<dbReference type="GO" id="GO:0016973">
    <property type="term" value="P:poly(A)+ mRNA export from nucleus"/>
    <property type="evidence" value="ECO:0007669"/>
    <property type="project" value="TreeGrafter"/>
</dbReference>
<dbReference type="AlphaFoldDB" id="A0A9W8AKV8"/>
<evidence type="ECO:0000313" key="4">
    <source>
        <dbReference type="Proteomes" id="UP001150925"/>
    </source>
</evidence>
<organism evidence="3 4">
    <name type="scientific">Dispira parvispora</name>
    <dbReference type="NCBI Taxonomy" id="1520584"/>
    <lineage>
        <taxon>Eukaryota</taxon>
        <taxon>Fungi</taxon>
        <taxon>Fungi incertae sedis</taxon>
        <taxon>Zoopagomycota</taxon>
        <taxon>Kickxellomycotina</taxon>
        <taxon>Dimargaritomycetes</taxon>
        <taxon>Dimargaritales</taxon>
        <taxon>Dimargaritaceae</taxon>
        <taxon>Dispira</taxon>
    </lineage>
</organism>
<dbReference type="Pfam" id="PF01399">
    <property type="entry name" value="PCI"/>
    <property type="match status" value="1"/>
</dbReference>
<protein>
    <submittedName>
        <fullName evidence="3">COP9 signalosome (CSN) subunit</fullName>
    </submittedName>
</protein>
<reference evidence="3" key="1">
    <citation type="submission" date="2022-07" db="EMBL/GenBank/DDBJ databases">
        <title>Phylogenomic reconstructions and comparative analyses of Kickxellomycotina fungi.</title>
        <authorList>
            <person name="Reynolds N.K."/>
            <person name="Stajich J.E."/>
            <person name="Barry K."/>
            <person name="Grigoriev I.V."/>
            <person name="Crous P."/>
            <person name="Smith M.E."/>
        </authorList>
    </citation>
    <scope>NUCLEOTIDE SEQUENCE</scope>
    <source>
        <strain evidence="3">RSA 1196</strain>
    </source>
</reference>
<dbReference type="InterPro" id="IPR000717">
    <property type="entry name" value="PCI_dom"/>
</dbReference>
<comment type="caution">
    <text evidence="3">The sequence shown here is derived from an EMBL/GenBank/DDBJ whole genome shotgun (WGS) entry which is preliminary data.</text>
</comment>
<gene>
    <name evidence="3" type="primary">CSN12</name>
    <name evidence="3" type="ORF">IWQ62_005218</name>
</gene>
<sequence>MKFDRYLLSLNSNIYNRNGPHLALYLDVFGTQCSSAWQGCQKQRIIPEAAIREQLLSPWDDVVVHLFNCQQALDQGDLVLGYEEQAAAVISFNRIFAEEPRWILPVAYTLNRNVYQLAGLADRSLTKRELKADKLEDAGRLLNRGFTLCATDRGALSVSRKWGTYYMVGLLFKTYFRLKTYNLCTTLMRTMKMAELPHMEEFPRAHQVTFKYYQGLLRFYHEDFPEAERHFRFAFEHCYYKHRANKERVLAYLIPTMLYRGILPKDTLLARYPRLNAIYQPFVQALRTGNIKAFDNALVDNEHVLLRQGTYLALEQARKIAVRTLFKRTYLVFNKSSRLPFSSFQAALAFVGMRVPLAEVECMLAGMINTNLVRGYLSHDKQMVVLSNQNPFPKLQ</sequence>
<dbReference type="GO" id="GO:0003690">
    <property type="term" value="F:double-stranded DNA binding"/>
    <property type="evidence" value="ECO:0007669"/>
    <property type="project" value="InterPro"/>
</dbReference>
<feature type="domain" description="PCI" evidence="2">
    <location>
        <begin position="208"/>
        <end position="391"/>
    </location>
</feature>
<accession>A0A9W8AKV8</accession>
<dbReference type="Proteomes" id="UP001150925">
    <property type="component" value="Unassembled WGS sequence"/>
</dbReference>
<dbReference type="GO" id="GO:0006368">
    <property type="term" value="P:transcription elongation by RNA polymerase II"/>
    <property type="evidence" value="ECO:0007669"/>
    <property type="project" value="TreeGrafter"/>
</dbReference>
<dbReference type="PANTHER" id="PTHR12732">
    <property type="entry name" value="UNCHARACTERIZED PROTEASOME COMPONENT REGION PCI-CONTAINING"/>
    <property type="match status" value="1"/>
</dbReference>
<comment type="similarity">
    <text evidence="1">Belongs to the CSN12 family.</text>
</comment>
<proteinExistence type="inferred from homology"/>
<dbReference type="GO" id="GO:0070390">
    <property type="term" value="C:transcription export complex 2"/>
    <property type="evidence" value="ECO:0007669"/>
    <property type="project" value="TreeGrafter"/>
</dbReference>
<dbReference type="OrthoDB" id="10252687at2759"/>